<dbReference type="Proteomes" id="UP001275084">
    <property type="component" value="Unassembled WGS sequence"/>
</dbReference>
<reference evidence="1" key="1">
    <citation type="journal article" date="2023" name="Mol. Phylogenet. Evol.">
        <title>Genome-scale phylogeny and comparative genomics of the fungal order Sordariales.</title>
        <authorList>
            <person name="Hensen N."/>
            <person name="Bonometti L."/>
            <person name="Westerberg I."/>
            <person name="Brannstrom I.O."/>
            <person name="Guillou S."/>
            <person name="Cros-Aarteil S."/>
            <person name="Calhoun S."/>
            <person name="Haridas S."/>
            <person name="Kuo A."/>
            <person name="Mondo S."/>
            <person name="Pangilinan J."/>
            <person name="Riley R."/>
            <person name="LaButti K."/>
            <person name="Andreopoulos B."/>
            <person name="Lipzen A."/>
            <person name="Chen C."/>
            <person name="Yan M."/>
            <person name="Daum C."/>
            <person name="Ng V."/>
            <person name="Clum A."/>
            <person name="Steindorff A."/>
            <person name="Ohm R.A."/>
            <person name="Martin F."/>
            <person name="Silar P."/>
            <person name="Natvig D.O."/>
            <person name="Lalanne C."/>
            <person name="Gautier V."/>
            <person name="Ament-Velasquez S.L."/>
            <person name="Kruys A."/>
            <person name="Hutchinson M.I."/>
            <person name="Powell A.J."/>
            <person name="Barry K."/>
            <person name="Miller A.N."/>
            <person name="Grigoriev I.V."/>
            <person name="Debuchy R."/>
            <person name="Gladieux P."/>
            <person name="Hiltunen Thoren M."/>
            <person name="Johannesson H."/>
        </authorList>
    </citation>
    <scope>NUCLEOTIDE SEQUENCE</scope>
    <source>
        <strain evidence="1">CBS 955.72</strain>
    </source>
</reference>
<dbReference type="AlphaFoldDB" id="A0AAJ0HK39"/>
<accession>A0AAJ0HK39</accession>
<evidence type="ECO:0000313" key="2">
    <source>
        <dbReference type="Proteomes" id="UP001275084"/>
    </source>
</evidence>
<organism evidence="1 2">
    <name type="scientific">Lasiosphaeria hispida</name>
    <dbReference type="NCBI Taxonomy" id="260671"/>
    <lineage>
        <taxon>Eukaryota</taxon>
        <taxon>Fungi</taxon>
        <taxon>Dikarya</taxon>
        <taxon>Ascomycota</taxon>
        <taxon>Pezizomycotina</taxon>
        <taxon>Sordariomycetes</taxon>
        <taxon>Sordariomycetidae</taxon>
        <taxon>Sordariales</taxon>
        <taxon>Lasiosphaeriaceae</taxon>
        <taxon>Lasiosphaeria</taxon>
    </lineage>
</organism>
<keyword evidence="2" id="KW-1185">Reference proteome</keyword>
<gene>
    <name evidence="1" type="ORF">B0T25DRAFT_449970</name>
</gene>
<dbReference type="EMBL" id="JAUIQD010000003">
    <property type="protein sequence ID" value="KAK3356376.1"/>
    <property type="molecule type" value="Genomic_DNA"/>
</dbReference>
<comment type="caution">
    <text evidence="1">The sequence shown here is derived from an EMBL/GenBank/DDBJ whole genome shotgun (WGS) entry which is preliminary data.</text>
</comment>
<reference evidence="1" key="2">
    <citation type="submission" date="2023-06" db="EMBL/GenBank/DDBJ databases">
        <authorList>
            <consortium name="Lawrence Berkeley National Laboratory"/>
            <person name="Haridas S."/>
            <person name="Hensen N."/>
            <person name="Bonometti L."/>
            <person name="Westerberg I."/>
            <person name="Brannstrom I.O."/>
            <person name="Guillou S."/>
            <person name="Cros-Aarteil S."/>
            <person name="Calhoun S."/>
            <person name="Kuo A."/>
            <person name="Mondo S."/>
            <person name="Pangilinan J."/>
            <person name="Riley R."/>
            <person name="Labutti K."/>
            <person name="Andreopoulos B."/>
            <person name="Lipzen A."/>
            <person name="Chen C."/>
            <person name="Yanf M."/>
            <person name="Daum C."/>
            <person name="Ng V."/>
            <person name="Clum A."/>
            <person name="Steindorff A."/>
            <person name="Ohm R."/>
            <person name="Martin F."/>
            <person name="Silar P."/>
            <person name="Natvig D."/>
            <person name="Lalanne C."/>
            <person name="Gautier V."/>
            <person name="Ament-Velasquez S.L."/>
            <person name="Kruys A."/>
            <person name="Hutchinson M.I."/>
            <person name="Powell A.J."/>
            <person name="Barry K."/>
            <person name="Miller A.N."/>
            <person name="Grigoriev I.V."/>
            <person name="Debuchy R."/>
            <person name="Gladieux P."/>
            <person name="Thoren M.H."/>
            <person name="Johannesson H."/>
        </authorList>
    </citation>
    <scope>NUCLEOTIDE SEQUENCE</scope>
    <source>
        <strain evidence="1">CBS 955.72</strain>
    </source>
</reference>
<protein>
    <submittedName>
        <fullName evidence="1">Uncharacterized protein</fullName>
    </submittedName>
</protein>
<name>A0AAJ0HK39_9PEZI</name>
<evidence type="ECO:0000313" key="1">
    <source>
        <dbReference type="EMBL" id="KAK3356376.1"/>
    </source>
</evidence>
<sequence length="194" mass="21786">QVLQEVAIAQQILTKCRLDKVDGLVFCSGLNISKLPYNTYPNLQTLVPPITYLIQHMTFWPYHPDIPHSLTIHPLGQLADMYHTHKAKNLVNKVYALLDIGSYDPIKLSTNYKTTWKVVFEKLIKFSLSDQVSIGVWGNKQGVAIIQGKGHVLGMVSSIQVDDTQGDIQHIRIAWKNTHGGFNTGGHRDSLFPL</sequence>
<feature type="non-terminal residue" evidence="1">
    <location>
        <position position="1"/>
    </location>
</feature>
<proteinExistence type="predicted"/>